<dbReference type="Proteomes" id="UP000484164">
    <property type="component" value="Unassembled WGS sequence"/>
</dbReference>
<comment type="subunit">
    <text evidence="1 8">Homodimer.</text>
</comment>
<dbReference type="InterPro" id="IPR036866">
    <property type="entry name" value="RibonucZ/Hydroxyglut_hydro"/>
</dbReference>
<accession>A0A6L3ZH53</accession>
<dbReference type="PANTHER" id="PTHR46018:SF2">
    <property type="entry name" value="ZINC PHOSPHODIESTERASE ELAC PROTEIN 1"/>
    <property type="match status" value="1"/>
</dbReference>
<dbReference type="InterPro" id="IPR013471">
    <property type="entry name" value="RNase_Z/BN"/>
</dbReference>
<dbReference type="GO" id="GO:0008270">
    <property type="term" value="F:zinc ion binding"/>
    <property type="evidence" value="ECO:0007669"/>
    <property type="project" value="UniProtKB-UniRule"/>
</dbReference>
<protein>
    <recommendedName>
        <fullName evidence="8">Ribonuclease Z</fullName>
        <shortName evidence="8">RNase Z</shortName>
        <ecNumber evidence="8">3.1.26.11</ecNumber>
    </recommendedName>
    <alternativeName>
        <fullName evidence="8">tRNA 3 endonuclease</fullName>
    </alternativeName>
    <alternativeName>
        <fullName evidence="8">tRNase Z</fullName>
    </alternativeName>
</protein>
<evidence type="ECO:0000256" key="6">
    <source>
        <dbReference type="ARBA" id="ARBA00022801"/>
    </source>
</evidence>
<dbReference type="PANTHER" id="PTHR46018">
    <property type="entry name" value="ZINC PHOSPHODIESTERASE ELAC PROTEIN 1"/>
    <property type="match status" value="1"/>
</dbReference>
<feature type="binding site" evidence="8">
    <location>
        <position position="64"/>
    </location>
    <ligand>
        <name>Zn(2+)</name>
        <dbReference type="ChEBI" id="CHEBI:29105"/>
        <label>1</label>
        <note>catalytic</note>
    </ligand>
</feature>
<comment type="function">
    <text evidence="8">Zinc phosphodiesterase, which displays some tRNA 3'-processing endonuclease activity. Probably involved in tRNA maturation, by removing a 3'-trailer from precursor tRNA.</text>
</comment>
<feature type="binding site" evidence="8">
    <location>
        <position position="212"/>
    </location>
    <ligand>
        <name>Zn(2+)</name>
        <dbReference type="ChEBI" id="CHEBI:29105"/>
        <label>1</label>
        <note>catalytic</note>
    </ligand>
</feature>
<dbReference type="OrthoDB" id="9800940at2"/>
<evidence type="ECO:0000256" key="7">
    <source>
        <dbReference type="ARBA" id="ARBA00022833"/>
    </source>
</evidence>
<organism evidence="9 10">
    <name type="scientific">Phaeocystidibacter marisrubri</name>
    <dbReference type="NCBI Taxonomy" id="1577780"/>
    <lineage>
        <taxon>Bacteria</taxon>
        <taxon>Pseudomonadati</taxon>
        <taxon>Bacteroidota</taxon>
        <taxon>Flavobacteriia</taxon>
        <taxon>Flavobacteriales</taxon>
        <taxon>Phaeocystidibacteraceae</taxon>
        <taxon>Phaeocystidibacter</taxon>
    </lineage>
</organism>
<evidence type="ECO:0000256" key="1">
    <source>
        <dbReference type="ARBA" id="ARBA00011738"/>
    </source>
</evidence>
<evidence type="ECO:0000256" key="5">
    <source>
        <dbReference type="ARBA" id="ARBA00022759"/>
    </source>
</evidence>
<reference evidence="9 10" key="1">
    <citation type="submission" date="2019-10" db="EMBL/GenBank/DDBJ databases">
        <title>Genome sequence of Phaeocystidibacter marisrubri JCM30614 (type strain).</title>
        <authorList>
            <person name="Bowman J.P."/>
        </authorList>
    </citation>
    <scope>NUCLEOTIDE SEQUENCE [LARGE SCALE GENOMIC DNA]</scope>
    <source>
        <strain evidence="9 10">JCM 30614</strain>
    </source>
</reference>
<keyword evidence="5 8" id="KW-0255">Endonuclease</keyword>
<comment type="similarity">
    <text evidence="8">Belongs to the RNase Z family.</text>
</comment>
<proteinExistence type="inferred from homology"/>
<feature type="binding site" evidence="8">
    <location>
        <position position="270"/>
    </location>
    <ligand>
        <name>Zn(2+)</name>
        <dbReference type="ChEBI" id="CHEBI:29105"/>
        <label>2</label>
        <note>catalytic</note>
    </ligand>
</feature>
<evidence type="ECO:0000256" key="2">
    <source>
        <dbReference type="ARBA" id="ARBA00022694"/>
    </source>
</evidence>
<dbReference type="EC" id="3.1.26.11" evidence="8"/>
<dbReference type="SUPFAM" id="SSF56281">
    <property type="entry name" value="Metallo-hydrolase/oxidoreductase"/>
    <property type="match status" value="1"/>
</dbReference>
<name>A0A6L3ZH53_9FLAO</name>
<gene>
    <name evidence="8" type="primary">rnz</name>
    <name evidence="9" type="ORF">F8C82_02820</name>
</gene>
<feature type="binding site" evidence="8">
    <location>
        <position position="212"/>
    </location>
    <ligand>
        <name>Zn(2+)</name>
        <dbReference type="ChEBI" id="CHEBI:29105"/>
        <label>2</label>
        <note>catalytic</note>
    </ligand>
</feature>
<dbReference type="Gene3D" id="3.60.15.10">
    <property type="entry name" value="Ribonuclease Z/Hydroxyacylglutathione hydrolase-like"/>
    <property type="match status" value="1"/>
</dbReference>
<feature type="binding site" evidence="8">
    <location>
        <position position="66"/>
    </location>
    <ligand>
        <name>Zn(2+)</name>
        <dbReference type="ChEBI" id="CHEBI:29105"/>
        <label>2</label>
        <note>catalytic</note>
    </ligand>
</feature>
<keyword evidence="7 8" id="KW-0862">Zinc</keyword>
<evidence type="ECO:0000313" key="10">
    <source>
        <dbReference type="Proteomes" id="UP000484164"/>
    </source>
</evidence>
<feature type="binding site" evidence="8">
    <location>
        <position position="142"/>
    </location>
    <ligand>
        <name>Zn(2+)</name>
        <dbReference type="ChEBI" id="CHEBI:29105"/>
        <label>1</label>
        <note>catalytic</note>
    </ligand>
</feature>
<feature type="active site" description="Proton acceptor" evidence="8">
    <location>
        <position position="66"/>
    </location>
</feature>
<evidence type="ECO:0000256" key="3">
    <source>
        <dbReference type="ARBA" id="ARBA00022722"/>
    </source>
</evidence>
<comment type="cofactor">
    <cofactor evidence="8">
        <name>Zn(2+)</name>
        <dbReference type="ChEBI" id="CHEBI:29105"/>
    </cofactor>
    <text evidence="8">Binds 2 Zn(2+) ions.</text>
</comment>
<dbReference type="NCBIfam" id="NF000801">
    <property type="entry name" value="PRK00055.1-3"/>
    <property type="match status" value="1"/>
</dbReference>
<feature type="binding site" evidence="8">
    <location>
        <position position="67"/>
    </location>
    <ligand>
        <name>Zn(2+)</name>
        <dbReference type="ChEBI" id="CHEBI:29105"/>
        <label>2</label>
        <note>catalytic</note>
    </ligand>
</feature>
<dbReference type="EMBL" id="WBVQ01000001">
    <property type="protein sequence ID" value="KAB2817342.1"/>
    <property type="molecule type" value="Genomic_DNA"/>
</dbReference>
<keyword evidence="3 8" id="KW-0540">Nuclease</keyword>
<keyword evidence="10" id="KW-1185">Reference proteome</keyword>
<dbReference type="CDD" id="cd07717">
    <property type="entry name" value="RNaseZ_ZiPD-like_MBL-fold"/>
    <property type="match status" value="1"/>
</dbReference>
<comment type="catalytic activity">
    <reaction evidence="8">
        <text>Endonucleolytic cleavage of RNA, removing extra 3' nucleotides from tRNA precursor, generating 3' termini of tRNAs. A 3'-hydroxy group is left at the tRNA terminus and a 5'-phosphoryl group is left at the trailer molecule.</text>
        <dbReference type="EC" id="3.1.26.11"/>
    </reaction>
</comment>
<dbReference type="AlphaFoldDB" id="A0A6L3ZH53"/>
<dbReference type="Pfam" id="PF23023">
    <property type="entry name" value="Anti-Pycsar_Apyc1"/>
    <property type="match status" value="1"/>
</dbReference>
<sequence>MAYKLLILGAASATPTSTQYTTSQLLTMREQLFLIDCGEGCQQQLRRNRAKMSRIHHIFISHLHGDHYFGLIGLISSFHLQRRTKTLHVYGPPALENIIQVQLKASKTWLSYPLEFHPTQADKVEHILDGEKVDVYSIPLVHGIASTGFKFVEKPSLRKLNVEAVEKYGVEESDRRNLQLGQDWVSSQGETIPNTALTQDPIPPLSYAFCSDTQYSEAVIPAVSGVDLLYHESTFTKRERSLAEITKHSTAGDAAQIAAQANVRTLVLGHYSSRYKTRDVHLREAREYFPEVIAGTENLCIHVDHDSIHAVQE</sequence>
<dbReference type="GO" id="GO:0042781">
    <property type="term" value="F:3'-tRNA processing endoribonuclease activity"/>
    <property type="evidence" value="ECO:0007669"/>
    <property type="project" value="UniProtKB-UniRule"/>
</dbReference>
<dbReference type="HAMAP" id="MF_01818">
    <property type="entry name" value="RNase_Z_BN"/>
    <property type="match status" value="1"/>
</dbReference>
<dbReference type="RefSeq" id="WP_151691913.1">
    <property type="nucleotide sequence ID" value="NZ_BMGX01000002.1"/>
</dbReference>
<evidence type="ECO:0000256" key="4">
    <source>
        <dbReference type="ARBA" id="ARBA00022723"/>
    </source>
</evidence>
<evidence type="ECO:0000313" key="9">
    <source>
        <dbReference type="EMBL" id="KAB2817342.1"/>
    </source>
</evidence>
<keyword evidence="4 8" id="KW-0479">Metal-binding</keyword>
<comment type="caution">
    <text evidence="9">The sequence shown here is derived from an EMBL/GenBank/DDBJ whole genome shotgun (WGS) entry which is preliminary data.</text>
</comment>
<keyword evidence="6 8" id="KW-0378">Hydrolase</keyword>
<evidence type="ECO:0000256" key="8">
    <source>
        <dbReference type="HAMAP-Rule" id="MF_01818"/>
    </source>
</evidence>
<keyword evidence="2 8" id="KW-0819">tRNA processing</keyword>
<feature type="binding site" evidence="8">
    <location>
        <position position="62"/>
    </location>
    <ligand>
        <name>Zn(2+)</name>
        <dbReference type="ChEBI" id="CHEBI:29105"/>
        <label>1</label>
        <note>catalytic</note>
    </ligand>
</feature>